<organism evidence="2 3">
    <name type="scientific">Uabimicrobium amorphum</name>
    <dbReference type="NCBI Taxonomy" id="2596890"/>
    <lineage>
        <taxon>Bacteria</taxon>
        <taxon>Pseudomonadati</taxon>
        <taxon>Planctomycetota</taxon>
        <taxon>Candidatus Uabimicrobiia</taxon>
        <taxon>Candidatus Uabimicrobiales</taxon>
        <taxon>Candidatus Uabimicrobiaceae</taxon>
        <taxon>Candidatus Uabimicrobium</taxon>
    </lineage>
</organism>
<sequence length="211" mass="22775">MRNTLIALIIFFIPCVLQSEILTLRGDTISAGAFSFDGGAGVDFSGTPFTLRLEIDETLTVFSGNQFDASGQDVILGIQLIFPTINDVFTADVSTIDRGLRDADPNNGLNLLTDGNSIRILPRDVNELGPALDGENLAEYFSRTGGAFIAENDLVFAGGIEFTNNAGQLVTIDQVIRTTVGASVKVTVPEPTTYFILMCLGVLVYFRKRRA</sequence>
<protein>
    <recommendedName>
        <fullName evidence="1">Ice-binding protein C-terminal domain-containing protein</fullName>
    </recommendedName>
</protein>
<reference evidence="2 3" key="1">
    <citation type="submission" date="2019-08" db="EMBL/GenBank/DDBJ databases">
        <title>Complete genome sequence of Candidatus Uab amorphum.</title>
        <authorList>
            <person name="Shiratori T."/>
            <person name="Suzuki S."/>
            <person name="Kakizawa Y."/>
            <person name="Ishida K."/>
        </authorList>
    </citation>
    <scope>NUCLEOTIDE SEQUENCE [LARGE SCALE GENOMIC DNA]</scope>
    <source>
        <strain evidence="2 3">SRT547</strain>
    </source>
</reference>
<feature type="domain" description="Ice-binding protein C-terminal" evidence="1">
    <location>
        <begin position="187"/>
        <end position="210"/>
    </location>
</feature>
<dbReference type="KEGG" id="uam:UABAM_02532"/>
<dbReference type="Pfam" id="PF07589">
    <property type="entry name" value="PEP-CTERM"/>
    <property type="match status" value="1"/>
</dbReference>
<dbReference type="RefSeq" id="WP_173013280.1">
    <property type="nucleotide sequence ID" value="NZ_AP019860.1"/>
</dbReference>
<name>A0A5S9IMJ1_UABAM</name>
<evidence type="ECO:0000313" key="3">
    <source>
        <dbReference type="Proteomes" id="UP000326354"/>
    </source>
</evidence>
<dbReference type="NCBIfam" id="TIGR02595">
    <property type="entry name" value="PEP_CTERM"/>
    <property type="match status" value="1"/>
</dbReference>
<keyword evidence="3" id="KW-1185">Reference proteome</keyword>
<evidence type="ECO:0000259" key="1">
    <source>
        <dbReference type="Pfam" id="PF07589"/>
    </source>
</evidence>
<dbReference type="InterPro" id="IPR013424">
    <property type="entry name" value="Ice-binding_C"/>
</dbReference>
<dbReference type="AlphaFoldDB" id="A0A5S9IMJ1"/>
<accession>A0A5S9IMJ1</accession>
<gene>
    <name evidence="2" type="ORF">UABAM_02532</name>
</gene>
<evidence type="ECO:0000313" key="2">
    <source>
        <dbReference type="EMBL" id="BBM84176.1"/>
    </source>
</evidence>
<dbReference type="Proteomes" id="UP000326354">
    <property type="component" value="Chromosome"/>
</dbReference>
<proteinExistence type="predicted"/>
<dbReference type="EMBL" id="AP019860">
    <property type="protein sequence ID" value="BBM84176.1"/>
    <property type="molecule type" value="Genomic_DNA"/>
</dbReference>